<dbReference type="AlphaFoldDB" id="A0A4R2IV62"/>
<accession>A0A4R2IV62</accession>
<evidence type="ECO:0000259" key="1">
    <source>
        <dbReference type="Pfam" id="PF19054"/>
    </source>
</evidence>
<dbReference type="InterPro" id="IPR043917">
    <property type="entry name" value="DUF5753"/>
</dbReference>
<feature type="domain" description="DUF5753" evidence="1">
    <location>
        <begin position="97"/>
        <end position="263"/>
    </location>
</feature>
<proteinExistence type="predicted"/>
<reference evidence="2 3" key="1">
    <citation type="submission" date="2019-03" db="EMBL/GenBank/DDBJ databases">
        <title>Genomic Encyclopedia of Type Strains, Phase IV (KMG-IV): sequencing the most valuable type-strain genomes for metagenomic binning, comparative biology and taxonomic classification.</title>
        <authorList>
            <person name="Goeker M."/>
        </authorList>
    </citation>
    <scope>NUCLEOTIDE SEQUENCE [LARGE SCALE GENOMIC DNA]</scope>
    <source>
        <strain evidence="2 3">DSM 45934</strain>
    </source>
</reference>
<evidence type="ECO:0000313" key="3">
    <source>
        <dbReference type="Proteomes" id="UP000295680"/>
    </source>
</evidence>
<sequence>MVQAKQNHNGLRLIAALRDLRAQTGLTINEVRVRAGITQRKMHRLEECQLPTLDELHTLLDIYHVALGDRGRYYQLRHGADGPMWWAPTTHGADNCRYYAAEDDATTITEFALATVPELLQTIDYTRTATTGLPTPVTPKSRQAAIARRQIRILDPNRHAQLHIILHEPLLRQGIGAMQRSRLIGCAHEPRITLQVLPQDRGLHAGLAGPMIHLDFTDPPGEAYTRDALGDYAQLHDADRIRKALEHLAAIALPPEASLALILRSRP</sequence>
<dbReference type="GO" id="GO:0003677">
    <property type="term" value="F:DNA binding"/>
    <property type="evidence" value="ECO:0007669"/>
    <property type="project" value="InterPro"/>
</dbReference>
<name>A0A4R2IV62_9PSEU</name>
<dbReference type="Gene3D" id="1.10.260.40">
    <property type="entry name" value="lambda repressor-like DNA-binding domains"/>
    <property type="match status" value="1"/>
</dbReference>
<dbReference type="CDD" id="cd00093">
    <property type="entry name" value="HTH_XRE"/>
    <property type="match status" value="1"/>
</dbReference>
<dbReference type="InterPro" id="IPR010982">
    <property type="entry name" value="Lambda_DNA-bd_dom_sf"/>
</dbReference>
<dbReference type="EMBL" id="SLWS01000016">
    <property type="protein sequence ID" value="TCO47998.1"/>
    <property type="molecule type" value="Genomic_DNA"/>
</dbReference>
<dbReference type="Pfam" id="PF13560">
    <property type="entry name" value="HTH_31"/>
    <property type="match status" value="1"/>
</dbReference>
<evidence type="ECO:0000313" key="2">
    <source>
        <dbReference type="EMBL" id="TCO47998.1"/>
    </source>
</evidence>
<dbReference type="SUPFAM" id="SSF47413">
    <property type="entry name" value="lambda repressor-like DNA-binding domains"/>
    <property type="match status" value="1"/>
</dbReference>
<gene>
    <name evidence="2" type="ORF">EV192_11651</name>
</gene>
<comment type="caution">
    <text evidence="2">The sequence shown here is derived from an EMBL/GenBank/DDBJ whole genome shotgun (WGS) entry which is preliminary data.</text>
</comment>
<organism evidence="2 3">
    <name type="scientific">Actinocrispum wychmicini</name>
    <dbReference type="NCBI Taxonomy" id="1213861"/>
    <lineage>
        <taxon>Bacteria</taxon>
        <taxon>Bacillati</taxon>
        <taxon>Actinomycetota</taxon>
        <taxon>Actinomycetes</taxon>
        <taxon>Pseudonocardiales</taxon>
        <taxon>Pseudonocardiaceae</taxon>
        <taxon>Actinocrispum</taxon>
    </lineage>
</organism>
<protein>
    <submittedName>
        <fullName evidence="2">Helix-turn-helix protein</fullName>
    </submittedName>
</protein>
<dbReference type="Proteomes" id="UP000295680">
    <property type="component" value="Unassembled WGS sequence"/>
</dbReference>
<dbReference type="InterPro" id="IPR001387">
    <property type="entry name" value="Cro/C1-type_HTH"/>
</dbReference>
<dbReference type="RefSeq" id="WP_165960971.1">
    <property type="nucleotide sequence ID" value="NZ_SLWS01000016.1"/>
</dbReference>
<keyword evidence="3" id="KW-1185">Reference proteome</keyword>
<dbReference type="Pfam" id="PF19054">
    <property type="entry name" value="DUF5753"/>
    <property type="match status" value="1"/>
</dbReference>